<keyword evidence="1" id="KW-0472">Membrane</keyword>
<accession>A0A133MVH8</accession>
<protein>
    <submittedName>
        <fullName evidence="2">Uncharacterized protein</fullName>
    </submittedName>
</protein>
<evidence type="ECO:0000313" key="2">
    <source>
        <dbReference type="EMBL" id="KXA08052.1"/>
    </source>
</evidence>
<name>A0A133MVH8_CLOPF</name>
<dbReference type="Proteomes" id="UP000070646">
    <property type="component" value="Unassembled WGS sequence"/>
</dbReference>
<proteinExistence type="predicted"/>
<organism evidence="2 3">
    <name type="scientific">Clostridium perfringens</name>
    <dbReference type="NCBI Taxonomy" id="1502"/>
    <lineage>
        <taxon>Bacteria</taxon>
        <taxon>Bacillati</taxon>
        <taxon>Bacillota</taxon>
        <taxon>Clostridia</taxon>
        <taxon>Eubacteriales</taxon>
        <taxon>Clostridiaceae</taxon>
        <taxon>Clostridium</taxon>
    </lineage>
</organism>
<dbReference type="AlphaFoldDB" id="A0A133MVH8"/>
<feature type="transmembrane region" description="Helical" evidence="1">
    <location>
        <begin position="49"/>
        <end position="72"/>
    </location>
</feature>
<reference evidence="2 3" key="1">
    <citation type="submission" date="2016-01" db="EMBL/GenBank/DDBJ databases">
        <authorList>
            <person name="Oliw E.H."/>
        </authorList>
    </citation>
    <scope>NUCLEOTIDE SEQUENCE [LARGE SCALE GENOMIC DNA]</scope>
    <source>
        <strain evidence="2 3">MJR7757A</strain>
    </source>
</reference>
<sequence>MRKRKNAFSQKCAKTFSNKLAKINEGNFILVNLYGANEPREFSLELKKYYVVVLGYKMSLVKISFPLIVGIGEPNFPPTFMLRTNPQMGILTF</sequence>
<dbReference type="PATRIC" id="fig|1502.174.peg.2524"/>
<keyword evidence="1" id="KW-0812">Transmembrane</keyword>
<keyword evidence="1" id="KW-1133">Transmembrane helix</keyword>
<evidence type="ECO:0000256" key="1">
    <source>
        <dbReference type="SAM" id="Phobius"/>
    </source>
</evidence>
<evidence type="ECO:0000313" key="3">
    <source>
        <dbReference type="Proteomes" id="UP000070646"/>
    </source>
</evidence>
<dbReference type="EMBL" id="LRPU01000149">
    <property type="protein sequence ID" value="KXA08052.1"/>
    <property type="molecule type" value="Genomic_DNA"/>
</dbReference>
<gene>
    <name evidence="2" type="ORF">HMPREF3222_02507</name>
</gene>
<comment type="caution">
    <text evidence="2">The sequence shown here is derived from an EMBL/GenBank/DDBJ whole genome shotgun (WGS) entry which is preliminary data.</text>
</comment>